<evidence type="ECO:0000256" key="1">
    <source>
        <dbReference type="ARBA" id="ARBA00007487"/>
    </source>
</evidence>
<evidence type="ECO:0000256" key="10">
    <source>
        <dbReference type="RuleBase" id="RU366026"/>
    </source>
</evidence>
<dbReference type="InterPro" id="IPR036451">
    <property type="entry name" value="CblAdoTrfase-like_sf"/>
</dbReference>
<comment type="subunit">
    <text evidence="2">Homotrimer.</text>
</comment>
<dbReference type="EMBL" id="KK115611">
    <property type="protein sequence ID" value="KFM65535.1"/>
    <property type="molecule type" value="Genomic_DNA"/>
</dbReference>
<comment type="similarity">
    <text evidence="1 10">Belongs to the Cob(I)alamin adenosyltransferase family.</text>
</comment>
<keyword evidence="5 10" id="KW-0067">ATP-binding</keyword>
<organism evidence="12 13">
    <name type="scientific">Stegodyphus mimosarum</name>
    <name type="common">African social velvet spider</name>
    <dbReference type="NCBI Taxonomy" id="407821"/>
    <lineage>
        <taxon>Eukaryota</taxon>
        <taxon>Metazoa</taxon>
        <taxon>Ecdysozoa</taxon>
        <taxon>Arthropoda</taxon>
        <taxon>Chelicerata</taxon>
        <taxon>Arachnida</taxon>
        <taxon>Araneae</taxon>
        <taxon>Araneomorphae</taxon>
        <taxon>Entelegynae</taxon>
        <taxon>Eresoidea</taxon>
        <taxon>Eresidae</taxon>
        <taxon>Stegodyphus</taxon>
    </lineage>
</organism>
<feature type="domain" description="Cobalamin adenosyltransferase-like" evidence="11">
    <location>
        <begin position="31"/>
        <end position="200"/>
    </location>
</feature>
<sequence>MFAGKILHRRMLIYIPHSSFCTSFKMFFPKIYTRTGDKGKSSTFTGERRNKDDDIFEALGSTDELTSAIGFAREFLPESCDNINKELQEIQCILQDLAAAIATPKSSSKERHREKTKFTGEQIETLENWIDEHTKTLPPLNNFILPSGGPGGSALHVARSVCRRAERRVVPLFRMDEIDDAPMRYLNRLSDYLFTVARVAGLAAGREEFIYWQP</sequence>
<evidence type="ECO:0000256" key="7">
    <source>
        <dbReference type="ARBA" id="ARBA00056747"/>
    </source>
</evidence>
<dbReference type="GO" id="GO:0009235">
    <property type="term" value="P:cobalamin metabolic process"/>
    <property type="evidence" value="ECO:0007669"/>
    <property type="project" value="UniProtKB-ARBA"/>
</dbReference>
<name>A0A087TK96_STEMI</name>
<comment type="catalytic activity">
    <reaction evidence="6">
        <text>cob(I)alamin-[corrinoid adenosyltransferase] + ATP = apo-[corrinoid adenosyltransferase] + adenosylcob(III)alamin + triphosphate</text>
        <dbReference type="Rhea" id="RHEA:56796"/>
        <dbReference type="Rhea" id="RHEA-COMP:14743"/>
        <dbReference type="Rhea" id="RHEA-COMP:14744"/>
        <dbReference type="ChEBI" id="CHEBI:18036"/>
        <dbReference type="ChEBI" id="CHEBI:18408"/>
        <dbReference type="ChEBI" id="CHEBI:30616"/>
        <dbReference type="ChEBI" id="CHEBI:60488"/>
        <dbReference type="ChEBI" id="CHEBI:83228"/>
    </reaction>
    <physiologicalReaction direction="left-to-right" evidence="6">
        <dbReference type="Rhea" id="RHEA:56797"/>
    </physiologicalReaction>
</comment>
<dbReference type="PANTHER" id="PTHR12213:SF0">
    <property type="entry name" value="CORRINOID ADENOSYLTRANSFERASE MMAB"/>
    <property type="match status" value="1"/>
</dbReference>
<evidence type="ECO:0000256" key="2">
    <source>
        <dbReference type="ARBA" id="ARBA00011233"/>
    </source>
</evidence>
<evidence type="ECO:0000259" key="11">
    <source>
        <dbReference type="Pfam" id="PF01923"/>
    </source>
</evidence>
<evidence type="ECO:0000256" key="5">
    <source>
        <dbReference type="ARBA" id="ARBA00022840"/>
    </source>
</evidence>
<keyword evidence="3 10" id="KW-0808">Transferase</keyword>
<evidence type="ECO:0000256" key="6">
    <source>
        <dbReference type="ARBA" id="ARBA00051988"/>
    </source>
</evidence>
<feature type="non-terminal residue" evidence="12">
    <location>
        <position position="214"/>
    </location>
</feature>
<evidence type="ECO:0000256" key="8">
    <source>
        <dbReference type="ARBA" id="ARBA00071654"/>
    </source>
</evidence>
<proteinExistence type="inferred from homology"/>
<accession>A0A087TK96</accession>
<evidence type="ECO:0000256" key="4">
    <source>
        <dbReference type="ARBA" id="ARBA00022741"/>
    </source>
</evidence>
<dbReference type="GO" id="GO:0005524">
    <property type="term" value="F:ATP binding"/>
    <property type="evidence" value="ECO:0007669"/>
    <property type="project" value="UniProtKB-UniRule"/>
</dbReference>
<dbReference type="FunFam" id="1.20.1200.10:FF:000001">
    <property type="entry name" value="Cob(I)yrinic acid a,c-diamide adenosyltransferase"/>
    <property type="match status" value="1"/>
</dbReference>
<dbReference type="OrthoDB" id="549173at2759"/>
<dbReference type="SUPFAM" id="SSF89028">
    <property type="entry name" value="Cobalamin adenosyltransferase-like"/>
    <property type="match status" value="1"/>
</dbReference>
<dbReference type="GO" id="GO:0008817">
    <property type="term" value="F:corrinoid adenosyltransferase activity"/>
    <property type="evidence" value="ECO:0007669"/>
    <property type="project" value="TreeGrafter"/>
</dbReference>
<gene>
    <name evidence="12" type="ORF">X975_02523</name>
</gene>
<keyword evidence="13" id="KW-1185">Reference proteome</keyword>
<dbReference type="AlphaFoldDB" id="A0A087TK96"/>
<dbReference type="NCBIfam" id="TIGR00636">
    <property type="entry name" value="PduO_Nterm"/>
    <property type="match status" value="1"/>
</dbReference>
<evidence type="ECO:0000256" key="9">
    <source>
        <dbReference type="ARBA" id="ARBA00075216"/>
    </source>
</evidence>
<evidence type="ECO:0000313" key="13">
    <source>
        <dbReference type="Proteomes" id="UP000054359"/>
    </source>
</evidence>
<dbReference type="InterPro" id="IPR016030">
    <property type="entry name" value="CblAdoTrfase-like"/>
</dbReference>
<keyword evidence="4 10" id="KW-0547">Nucleotide-binding</keyword>
<comment type="function">
    <text evidence="7">Converts cob(I)alamin to adenosylcobalamin (adenosylcob(III)alamin), a coenzyme for methylmalonyl-CoA mutase, therefore participates in the final step of the vitamin B12 conversion. Generates adenosylcobalamin (AdoCbl) and directly delivers the cofactor to MUT in a transfer that is stimulated by ATP-binding to MMAB and gated by MMAA.</text>
</comment>
<protein>
    <recommendedName>
        <fullName evidence="8">Corrinoid adenosyltransferase MMAB</fullName>
    </recommendedName>
    <alternativeName>
        <fullName evidence="9">ATP:co(I)rrinoid adenosyltransferase MMAB</fullName>
    </alternativeName>
</protein>
<dbReference type="InterPro" id="IPR029499">
    <property type="entry name" value="PduO-typ"/>
</dbReference>
<dbReference type="Proteomes" id="UP000054359">
    <property type="component" value="Unassembled WGS sequence"/>
</dbReference>
<evidence type="ECO:0000256" key="3">
    <source>
        <dbReference type="ARBA" id="ARBA00022679"/>
    </source>
</evidence>
<dbReference type="OMA" id="HQACTVV"/>
<reference evidence="12 13" key="1">
    <citation type="submission" date="2013-11" db="EMBL/GenBank/DDBJ databases">
        <title>Genome sequencing of Stegodyphus mimosarum.</title>
        <authorList>
            <person name="Bechsgaard J."/>
        </authorList>
    </citation>
    <scope>NUCLEOTIDE SEQUENCE [LARGE SCALE GENOMIC DNA]</scope>
</reference>
<dbReference type="Pfam" id="PF01923">
    <property type="entry name" value="Cob_adeno_trans"/>
    <property type="match status" value="1"/>
</dbReference>
<dbReference type="PANTHER" id="PTHR12213">
    <property type="entry name" value="CORRINOID ADENOSYLTRANSFERASE"/>
    <property type="match status" value="1"/>
</dbReference>
<dbReference type="STRING" id="407821.A0A087TK96"/>
<dbReference type="Gene3D" id="1.20.1200.10">
    <property type="entry name" value="Cobalamin adenosyltransferase-like"/>
    <property type="match status" value="1"/>
</dbReference>
<evidence type="ECO:0000313" key="12">
    <source>
        <dbReference type="EMBL" id="KFM65535.1"/>
    </source>
</evidence>